<reference evidence="1" key="1">
    <citation type="submission" date="2020-04" db="EMBL/GenBank/DDBJ databases">
        <authorList>
            <person name="Chiriac C."/>
            <person name="Salcher M."/>
            <person name="Ghai R."/>
            <person name="Kavagutti S V."/>
        </authorList>
    </citation>
    <scope>NUCLEOTIDE SEQUENCE</scope>
</reference>
<organism evidence="1">
    <name type="scientific">uncultured Caudovirales phage</name>
    <dbReference type="NCBI Taxonomy" id="2100421"/>
    <lineage>
        <taxon>Viruses</taxon>
        <taxon>Duplodnaviria</taxon>
        <taxon>Heunggongvirae</taxon>
        <taxon>Uroviricota</taxon>
        <taxon>Caudoviricetes</taxon>
        <taxon>Peduoviridae</taxon>
        <taxon>Maltschvirus</taxon>
        <taxon>Maltschvirus maltsch</taxon>
    </lineage>
</organism>
<name>A0A6J5LDU3_9CAUD</name>
<gene>
    <name evidence="1" type="ORF">UFOVP249_43</name>
</gene>
<protein>
    <submittedName>
        <fullName evidence="1">Uncharacterized protein</fullName>
    </submittedName>
</protein>
<proteinExistence type="predicted"/>
<sequence>MSAFPPAPIQSEITNFVWLDWFNRLYAVIKQIPVFGSYTASAAPPIVGYITVVDSAGITRRLAVV</sequence>
<accession>A0A6J5LDU3</accession>
<evidence type="ECO:0000313" key="1">
    <source>
        <dbReference type="EMBL" id="CAB4132818.1"/>
    </source>
</evidence>
<dbReference type="EMBL" id="LR796268">
    <property type="protein sequence ID" value="CAB4132818.1"/>
    <property type="molecule type" value="Genomic_DNA"/>
</dbReference>